<evidence type="ECO:0000259" key="1">
    <source>
        <dbReference type="Pfam" id="PF00534"/>
    </source>
</evidence>
<dbReference type="InterPro" id="IPR001296">
    <property type="entry name" value="Glyco_trans_1"/>
</dbReference>
<reference evidence="3" key="2">
    <citation type="submission" date="2018-12" db="EMBL/GenBank/DDBJ databases">
        <title>Maribacter lutimaris sp. nov., isolated from marine sediment.</title>
        <authorList>
            <person name="Kim K.K."/>
        </authorList>
    </citation>
    <scope>NUCLEOTIDE SEQUENCE [LARGE SCALE GENOMIC DNA]</scope>
    <source>
        <strain evidence="3">PoM-212</strain>
    </source>
</reference>
<dbReference type="SUPFAM" id="SSF53756">
    <property type="entry name" value="UDP-Glycosyltransferase/glycogen phosphorylase"/>
    <property type="match status" value="1"/>
</dbReference>
<dbReference type="GO" id="GO:0016757">
    <property type="term" value="F:glycosyltransferase activity"/>
    <property type="evidence" value="ECO:0007669"/>
    <property type="project" value="InterPro"/>
</dbReference>
<feature type="domain" description="Glycosyl transferase family 1" evidence="1">
    <location>
        <begin position="231"/>
        <end position="396"/>
    </location>
</feature>
<organism evidence="2 3">
    <name type="scientific">Maribacter algicola</name>
    <dbReference type="NCBI Taxonomy" id="2498892"/>
    <lineage>
        <taxon>Bacteria</taxon>
        <taxon>Pseudomonadati</taxon>
        <taxon>Bacteroidota</taxon>
        <taxon>Flavobacteriia</taxon>
        <taxon>Flavobacteriales</taxon>
        <taxon>Flavobacteriaceae</taxon>
        <taxon>Maribacter</taxon>
    </lineage>
</organism>
<dbReference type="PANTHER" id="PTHR12526">
    <property type="entry name" value="GLYCOSYLTRANSFERASE"/>
    <property type="match status" value="1"/>
</dbReference>
<gene>
    <name evidence="2" type="ORF">DZC72_14340</name>
</gene>
<dbReference type="EMBL" id="QUSX01000002">
    <property type="protein sequence ID" value="RRQ48842.1"/>
    <property type="molecule type" value="Genomic_DNA"/>
</dbReference>
<protein>
    <submittedName>
        <fullName evidence="2">Glycosyltransferase family 1 protein</fullName>
    </submittedName>
</protein>
<evidence type="ECO:0000313" key="2">
    <source>
        <dbReference type="EMBL" id="RRQ48842.1"/>
    </source>
</evidence>
<comment type="caution">
    <text evidence="2">The sequence shown here is derived from an EMBL/GenBank/DDBJ whole genome shotgun (WGS) entry which is preliminary data.</text>
</comment>
<dbReference type="Gene3D" id="3.40.50.2000">
    <property type="entry name" value="Glycogen Phosphorylase B"/>
    <property type="match status" value="2"/>
</dbReference>
<dbReference type="AlphaFoldDB" id="A0A426RIQ3"/>
<sequence length="424" mass="48146">MLSMNILWVSNQIFPDFAPTLHQNKPINGGWQFGMAKDLVNAGIELSIATVRPNIPDTQKKIEGIHYYLLQGKKSILHYDASLEQKWKSIVEKIQPDVIHIHGTEYAHGLALVKACPQVKIVVSIQGLVGVISRYYRGQMPLLDILKNLTLRDILRQNSIWHAQRKFQKRGKLIEKKYLTLCTHFIGRTQWDHDHVISGNPKAMYHFCNESLRDAFYTAPKWVMKNINRHTLFLSQALYPIKGLHKVLDALPLVREVFPDVQVRVAGMDITKTATLMDKLRLDNYGKYIKKQLKKLGLAQQVTFTGPLDEQGMVGEYLACHAFVCPSNIENSPNSLGEAQLLGVPCIASYVGGVPDMVDHGKTGLLYRFEETEMLAQHIIRLFQQDALAQALGENGIPEARDRHNRKTNCETTLAIYKKIRDSE</sequence>
<proteinExistence type="predicted"/>
<name>A0A426RIQ3_9FLAO</name>
<dbReference type="OrthoDB" id="1096251at2"/>
<keyword evidence="3" id="KW-1185">Reference proteome</keyword>
<accession>A0A426RIQ3</accession>
<dbReference type="CDD" id="cd03801">
    <property type="entry name" value="GT4_PimA-like"/>
    <property type="match status" value="1"/>
</dbReference>
<dbReference type="Pfam" id="PF00534">
    <property type="entry name" value="Glycos_transf_1"/>
    <property type="match status" value="1"/>
</dbReference>
<dbReference type="Proteomes" id="UP000286990">
    <property type="component" value="Unassembled WGS sequence"/>
</dbReference>
<reference evidence="3" key="1">
    <citation type="submission" date="2018-08" db="EMBL/GenBank/DDBJ databases">
        <authorList>
            <person name="Khan S.A."/>
            <person name="J S.E."/>
        </authorList>
    </citation>
    <scope>NUCLEOTIDE SEQUENCE [LARGE SCALE GENOMIC DNA]</scope>
    <source>
        <strain evidence="3">PoM-212</strain>
    </source>
</reference>
<evidence type="ECO:0000313" key="3">
    <source>
        <dbReference type="Proteomes" id="UP000286990"/>
    </source>
</evidence>